<dbReference type="Proteomes" id="UP000193862">
    <property type="component" value="Unassembled WGS sequence"/>
</dbReference>
<protein>
    <submittedName>
        <fullName evidence="3">Uncharacterized protein</fullName>
    </submittedName>
</protein>
<feature type="transmembrane region" description="Helical" evidence="2">
    <location>
        <begin position="99"/>
        <end position="122"/>
    </location>
</feature>
<dbReference type="AlphaFoldDB" id="A0A1Y5TQ88"/>
<evidence type="ECO:0000313" key="3">
    <source>
        <dbReference type="EMBL" id="SLN69544.1"/>
    </source>
</evidence>
<feature type="coiled-coil region" evidence="1">
    <location>
        <begin position="19"/>
        <end position="53"/>
    </location>
</feature>
<name>A0A1Y5TQ88_9RHOB</name>
<sequence length="124" mass="13317">MDNAPSETAQTGTDVVVTRDDLTAALARVSDENSQLKQDLEAAQKKIKTTEILDDLLEPSAKKAFNYMFCYSGAVGIILLMNGFGFFVNVLDPEVLKFLVGSTAVTVIGLVGMVLTGIFVGARR</sequence>
<keyword evidence="2" id="KW-1133">Transmembrane helix</keyword>
<evidence type="ECO:0000256" key="1">
    <source>
        <dbReference type="SAM" id="Coils"/>
    </source>
</evidence>
<keyword evidence="4" id="KW-1185">Reference proteome</keyword>
<accession>A0A1Y5TQ88</accession>
<keyword evidence="2" id="KW-0472">Membrane</keyword>
<evidence type="ECO:0000313" key="4">
    <source>
        <dbReference type="Proteomes" id="UP000193862"/>
    </source>
</evidence>
<gene>
    <name evidence="3" type="ORF">AQS8620_03288</name>
</gene>
<keyword evidence="2" id="KW-0812">Transmembrane</keyword>
<feature type="transmembrane region" description="Helical" evidence="2">
    <location>
        <begin position="65"/>
        <end position="87"/>
    </location>
</feature>
<reference evidence="3 4" key="1">
    <citation type="submission" date="2017-03" db="EMBL/GenBank/DDBJ databases">
        <authorList>
            <person name="Afonso C.L."/>
            <person name="Miller P.J."/>
            <person name="Scott M.A."/>
            <person name="Spackman E."/>
            <person name="Goraichik I."/>
            <person name="Dimitrov K.M."/>
            <person name="Suarez D.L."/>
            <person name="Swayne D.E."/>
        </authorList>
    </citation>
    <scope>NUCLEOTIDE SEQUENCE [LARGE SCALE GENOMIC DNA]</scope>
    <source>
        <strain evidence="3 4">CECT 8620</strain>
    </source>
</reference>
<dbReference type="EMBL" id="FWFS01000015">
    <property type="protein sequence ID" value="SLN69544.1"/>
    <property type="molecule type" value="Genomic_DNA"/>
</dbReference>
<evidence type="ECO:0000256" key="2">
    <source>
        <dbReference type="SAM" id="Phobius"/>
    </source>
</evidence>
<organism evidence="3 4">
    <name type="scientific">Aquimixticola soesokkakensis</name>
    <dbReference type="NCBI Taxonomy" id="1519096"/>
    <lineage>
        <taxon>Bacteria</taxon>
        <taxon>Pseudomonadati</taxon>
        <taxon>Pseudomonadota</taxon>
        <taxon>Alphaproteobacteria</taxon>
        <taxon>Rhodobacterales</taxon>
        <taxon>Paracoccaceae</taxon>
        <taxon>Aquimixticola</taxon>
    </lineage>
</organism>
<keyword evidence="1" id="KW-0175">Coiled coil</keyword>
<proteinExistence type="predicted"/>